<comment type="caution">
    <text evidence="1">The sequence shown here is derived from an EMBL/GenBank/DDBJ whole genome shotgun (WGS) entry which is preliminary data.</text>
</comment>
<keyword evidence="2" id="KW-1185">Reference proteome</keyword>
<evidence type="ECO:0000313" key="1">
    <source>
        <dbReference type="EMBL" id="MEB3102472.1"/>
    </source>
</evidence>
<accession>A0ABU5ZJR2</accession>
<reference evidence="1" key="1">
    <citation type="submission" date="2023-12" db="EMBL/GenBank/DDBJ databases">
        <title>Fervidustalea candida gen. nov., sp. nov., a novel member of the family Paenibacillaceae isolated from a geothermal area.</title>
        <authorList>
            <person name="Li W.-J."/>
            <person name="Jiao J.-Y."/>
            <person name="Chen Y."/>
        </authorList>
    </citation>
    <scope>NUCLEOTIDE SEQUENCE</scope>
    <source>
        <strain evidence="1">SYSU GA230002</strain>
    </source>
</reference>
<sequence length="310" mass="35846">MQLFSIIVQTRRHRLDHLFQWLSGSFAEVPLLNGKVEWELLSSEPFGAIVCKAVLPRFQLQKHGQAVYRHAADSLADYIIEGMEEQLLRGMIVKEFGYEEKTEIEKIACFCAEFLNETPPGVEAGNVATRNSHSRRKSKIVQHLESYLESHTELNLDGFVRFRLQAYFEDLKSAVGCAVDEYLMDKQYQEFISLLKYFVYIQESKIPAAHLMHKGDQQFILLNERMKPIDVGVPDGLTVEMPDKEFQCEDMIVSTLISISPERVFIHTREPQQQIINTIGQIFENRTSICTNCPHCRRFLGKKNRNLLYP</sequence>
<gene>
    <name evidence="1" type="ORF">VF724_12445</name>
</gene>
<name>A0ABU5ZJR2_9BACL</name>
<organism evidence="1 2">
    <name type="scientific">Ferviditalea candida</name>
    <dbReference type="NCBI Taxonomy" id="3108399"/>
    <lineage>
        <taxon>Bacteria</taxon>
        <taxon>Bacillati</taxon>
        <taxon>Bacillota</taxon>
        <taxon>Bacilli</taxon>
        <taxon>Bacillales</taxon>
        <taxon>Paenibacillaceae</taxon>
        <taxon>Ferviditalea</taxon>
    </lineage>
</organism>
<dbReference type="Pfam" id="PF08812">
    <property type="entry name" value="YtxC"/>
    <property type="match status" value="1"/>
</dbReference>
<dbReference type="EMBL" id="JAYJLD010000017">
    <property type="protein sequence ID" value="MEB3102472.1"/>
    <property type="molecule type" value="Genomic_DNA"/>
</dbReference>
<evidence type="ECO:0000313" key="2">
    <source>
        <dbReference type="Proteomes" id="UP001310386"/>
    </source>
</evidence>
<dbReference type="RefSeq" id="WP_371754591.1">
    <property type="nucleotide sequence ID" value="NZ_JAYJLD010000017.1"/>
</dbReference>
<proteinExistence type="predicted"/>
<dbReference type="Proteomes" id="UP001310386">
    <property type="component" value="Unassembled WGS sequence"/>
</dbReference>
<protein>
    <submittedName>
        <fullName evidence="1">Sporulation protein YtxC</fullName>
    </submittedName>
</protein>
<dbReference type="InterPro" id="IPR014199">
    <property type="entry name" value="Spore_YtxC"/>
</dbReference>